<organism evidence="8 9">
    <name type="scientific">Scophthalmus maximus</name>
    <name type="common">Turbot</name>
    <name type="synonym">Psetta maxima</name>
    <dbReference type="NCBI Taxonomy" id="52904"/>
    <lineage>
        <taxon>Eukaryota</taxon>
        <taxon>Metazoa</taxon>
        <taxon>Chordata</taxon>
        <taxon>Craniata</taxon>
        <taxon>Vertebrata</taxon>
        <taxon>Euteleostomi</taxon>
        <taxon>Actinopterygii</taxon>
        <taxon>Neopterygii</taxon>
        <taxon>Teleostei</taxon>
        <taxon>Neoteleostei</taxon>
        <taxon>Acanthomorphata</taxon>
        <taxon>Carangaria</taxon>
        <taxon>Pleuronectiformes</taxon>
        <taxon>Pleuronectoidei</taxon>
        <taxon>Scophthalmidae</taxon>
        <taxon>Scophthalmus</taxon>
    </lineage>
</organism>
<evidence type="ECO:0000256" key="1">
    <source>
        <dbReference type="ARBA" id="ARBA00004138"/>
    </source>
</evidence>
<evidence type="ECO:0000313" key="8">
    <source>
        <dbReference type="EMBL" id="KAF0040287.1"/>
    </source>
</evidence>
<accession>A0A6A4T2I5</accession>
<dbReference type="Proteomes" id="UP000438429">
    <property type="component" value="Unassembled WGS sequence"/>
</dbReference>
<proteinExistence type="predicted"/>
<keyword evidence="3" id="KW-0963">Cytoplasm</keyword>
<name>A0A6A4T2I5_SCOMX</name>
<dbReference type="InterPro" id="IPR033305">
    <property type="entry name" value="Hydin-like"/>
</dbReference>
<dbReference type="PANTHER" id="PTHR23053:SF0">
    <property type="entry name" value="HYDROCEPHALUS-INDUCING PROTEIN HOMOLOG"/>
    <property type="match status" value="1"/>
</dbReference>
<evidence type="ECO:0000256" key="4">
    <source>
        <dbReference type="ARBA" id="ARBA00023069"/>
    </source>
</evidence>
<dbReference type="GO" id="GO:0003341">
    <property type="term" value="P:cilium movement"/>
    <property type="evidence" value="ECO:0007669"/>
    <property type="project" value="TreeGrafter"/>
</dbReference>
<dbReference type="InterPro" id="IPR053879">
    <property type="entry name" value="HYDIN_VesB_CFA65-like_Ig"/>
</dbReference>
<dbReference type="InterPro" id="IPR013783">
    <property type="entry name" value="Ig-like_fold"/>
</dbReference>
<gene>
    <name evidence="8" type="ORF">F2P81_008522</name>
</gene>
<dbReference type="PANTHER" id="PTHR23053">
    <property type="entry name" value="DLEC1 DELETED IN LUNG AND ESOPHAGEAL CANCER 1"/>
    <property type="match status" value="1"/>
</dbReference>
<comment type="caution">
    <text evidence="8">The sequence shown here is derived from an EMBL/GenBank/DDBJ whole genome shotgun (WGS) entry which is preliminary data.</text>
</comment>
<dbReference type="EMBL" id="VEVO01000007">
    <property type="protein sequence ID" value="KAF0040287.1"/>
    <property type="molecule type" value="Genomic_DNA"/>
</dbReference>
<feature type="domain" description="HYDIN/VesB/CFA65-like Ig-like" evidence="7">
    <location>
        <begin position="59"/>
        <end position="120"/>
    </location>
</feature>
<dbReference type="Gene3D" id="2.60.40.10">
    <property type="entry name" value="Immunoglobulins"/>
    <property type="match status" value="1"/>
</dbReference>
<reference evidence="8 9" key="1">
    <citation type="submission" date="2019-06" db="EMBL/GenBank/DDBJ databases">
        <title>Draft genomes of female and male turbot (Scophthalmus maximus).</title>
        <authorList>
            <person name="Xu H."/>
            <person name="Xu X.-W."/>
            <person name="Shao C."/>
            <person name="Chen S."/>
        </authorList>
    </citation>
    <scope>NUCLEOTIDE SEQUENCE [LARGE SCALE GENOMIC DNA]</scope>
    <source>
        <strain evidence="8">Ysfricsl-2016a</strain>
        <tissue evidence="8">Blood</tissue>
    </source>
</reference>
<evidence type="ECO:0000256" key="5">
    <source>
        <dbReference type="ARBA" id="ARBA00023273"/>
    </source>
</evidence>
<feature type="region of interest" description="Disordered" evidence="6">
    <location>
        <begin position="1"/>
        <end position="22"/>
    </location>
</feature>
<protein>
    <recommendedName>
        <fullName evidence="7">HYDIN/VesB/CFA65-like Ig-like domain-containing protein</fullName>
    </recommendedName>
</protein>
<comment type="subcellular location">
    <subcellularLocation>
        <location evidence="1">Cell projection</location>
        <location evidence="1">Cilium</location>
    </subcellularLocation>
    <subcellularLocation>
        <location evidence="2">Cytoplasm</location>
    </subcellularLocation>
</comment>
<evidence type="ECO:0000256" key="6">
    <source>
        <dbReference type="SAM" id="MobiDB-lite"/>
    </source>
</evidence>
<evidence type="ECO:0000313" key="9">
    <source>
        <dbReference type="Proteomes" id="UP000438429"/>
    </source>
</evidence>
<dbReference type="AlphaFoldDB" id="A0A6A4T2I5"/>
<dbReference type="GO" id="GO:1904158">
    <property type="term" value="P:axonemal central apparatus assembly"/>
    <property type="evidence" value="ECO:0007669"/>
    <property type="project" value="TreeGrafter"/>
</dbReference>
<sequence length="154" mass="17452">MNGDGLLSQNTTGLIPSTENRSVHRTTLELNVNEQVEFEDREYDERGRGRANDWSSYCEVLDFGDCHVDCPHQESFTMTNHSSSTAVRFEWPPAGPQVVFSPQVGHLHAGCSKEVTVTFSFNQPVTLNNQPMRCKVHKVEFEQPVEQVVDLDDR</sequence>
<dbReference type="GO" id="GO:0005930">
    <property type="term" value="C:axoneme"/>
    <property type="evidence" value="ECO:0007669"/>
    <property type="project" value="TreeGrafter"/>
</dbReference>
<feature type="compositionally biased region" description="Polar residues" evidence="6">
    <location>
        <begin position="7"/>
        <end position="20"/>
    </location>
</feature>
<evidence type="ECO:0000256" key="3">
    <source>
        <dbReference type="ARBA" id="ARBA00022490"/>
    </source>
</evidence>
<dbReference type="Pfam" id="PF22544">
    <property type="entry name" value="HYDIN_VesB_CFA65-like_Ig"/>
    <property type="match status" value="1"/>
</dbReference>
<evidence type="ECO:0000256" key="2">
    <source>
        <dbReference type="ARBA" id="ARBA00004496"/>
    </source>
</evidence>
<keyword evidence="4" id="KW-0969">Cilium</keyword>
<keyword evidence="5" id="KW-0966">Cell projection</keyword>
<evidence type="ECO:0000259" key="7">
    <source>
        <dbReference type="Pfam" id="PF22544"/>
    </source>
</evidence>